<accession>A0A6G8MY62</accession>
<dbReference type="Proteomes" id="UP001224087">
    <property type="component" value="Segment"/>
</dbReference>
<dbReference type="Pfam" id="PF19163">
    <property type="entry name" value="DUF5845"/>
    <property type="match status" value="1"/>
</dbReference>
<reference evidence="1" key="1">
    <citation type="submission" date="2019-12" db="EMBL/GenBank/DDBJ databases">
        <title>The DNA Methylation Landscape of Giant Viruses.</title>
        <authorList>
            <person name="Jeudy S."/>
            <person name="Rigou S."/>
            <person name="Alempic J.-M."/>
            <person name="Claverie J.-M."/>
            <person name="Abergel C."/>
            <person name="Legendre M."/>
        </authorList>
    </citation>
    <scope>NUCLEOTIDE SEQUENCE</scope>
    <source>
        <strain evidence="1">P4</strain>
    </source>
</reference>
<dbReference type="InterPro" id="IPR043887">
    <property type="entry name" value="DUF5845"/>
</dbReference>
<protein>
    <submittedName>
        <fullName evidence="1">Uncharacterized protein</fullName>
    </submittedName>
</protein>
<sequence>MFRINNPAYLTPSATYNYKVVLFEKMPALCLQNFPNFPHCQTLFVVDCDKNFVFHHILQKHFPNVSRLFLYSHPCDSCVLQREFPTIYLAERHANYKERWAKERKDVYLITREKLEEEIKDCDEVVKLEDRVAYLEGRMKVYKEAIPESSCKTQ</sequence>
<gene>
    <name evidence="1" type="primary">ck457</name>
</gene>
<proteinExistence type="predicted"/>
<keyword evidence="2" id="KW-1185">Reference proteome</keyword>
<organism evidence="1 2">
    <name type="scientific">Cedratvirus kamchatka</name>
    <dbReference type="NCBI Taxonomy" id="2716914"/>
    <lineage>
        <taxon>Viruses</taxon>
        <taxon>Pithoviruses</taxon>
        <taxon>Orthocedratvirinae</taxon>
        <taxon>Alphacedratvirus</taxon>
        <taxon>Alphacedratvirus rossiense</taxon>
    </lineage>
</organism>
<name>A0A6G8MY62_9VIRU</name>
<evidence type="ECO:0000313" key="1">
    <source>
        <dbReference type="EMBL" id="QIN54582.1"/>
    </source>
</evidence>
<dbReference type="EMBL" id="MN873693">
    <property type="protein sequence ID" value="QIN54582.1"/>
    <property type="molecule type" value="Genomic_DNA"/>
</dbReference>
<evidence type="ECO:0000313" key="2">
    <source>
        <dbReference type="Proteomes" id="UP001224087"/>
    </source>
</evidence>